<evidence type="ECO:0000256" key="1">
    <source>
        <dbReference type="SAM" id="MobiDB-lite"/>
    </source>
</evidence>
<gene>
    <name evidence="2" type="ORF">APZ42_003199</name>
</gene>
<name>A0A164HQU9_9CRUS</name>
<evidence type="ECO:0000313" key="2">
    <source>
        <dbReference type="EMBL" id="KZS00477.1"/>
    </source>
</evidence>
<reference evidence="2 3" key="1">
    <citation type="submission" date="2016-03" db="EMBL/GenBank/DDBJ databases">
        <title>EvidentialGene: Evidence-directed Construction of Genes on Genomes.</title>
        <authorList>
            <person name="Gilbert D.G."/>
            <person name="Choi J.-H."/>
            <person name="Mockaitis K."/>
            <person name="Colbourne J."/>
            <person name="Pfrender M."/>
        </authorList>
    </citation>
    <scope>NUCLEOTIDE SEQUENCE [LARGE SCALE GENOMIC DNA]</scope>
    <source>
        <strain evidence="2 3">Xinb3</strain>
        <tissue evidence="2">Complete organism</tissue>
    </source>
</reference>
<organism evidence="2 3">
    <name type="scientific">Daphnia magna</name>
    <dbReference type="NCBI Taxonomy" id="35525"/>
    <lineage>
        <taxon>Eukaryota</taxon>
        <taxon>Metazoa</taxon>
        <taxon>Ecdysozoa</taxon>
        <taxon>Arthropoda</taxon>
        <taxon>Crustacea</taxon>
        <taxon>Branchiopoda</taxon>
        <taxon>Diplostraca</taxon>
        <taxon>Cladocera</taxon>
        <taxon>Anomopoda</taxon>
        <taxon>Daphniidae</taxon>
        <taxon>Daphnia</taxon>
    </lineage>
</organism>
<proteinExistence type="predicted"/>
<keyword evidence="3" id="KW-1185">Reference proteome</keyword>
<sequence>TAGQRLFLTTLKKKKQPAGLAKDGVEGSNTQMLQSLARAQSHHS</sequence>
<feature type="region of interest" description="Disordered" evidence="1">
    <location>
        <begin position="1"/>
        <end position="27"/>
    </location>
</feature>
<comment type="caution">
    <text evidence="2">The sequence shown here is derived from an EMBL/GenBank/DDBJ whole genome shotgun (WGS) entry which is preliminary data.</text>
</comment>
<dbReference type="Proteomes" id="UP000076858">
    <property type="component" value="Unassembled WGS sequence"/>
</dbReference>
<feature type="non-terminal residue" evidence="2">
    <location>
        <position position="1"/>
    </location>
</feature>
<accession>A0A164HQU9</accession>
<evidence type="ECO:0000313" key="3">
    <source>
        <dbReference type="Proteomes" id="UP000076858"/>
    </source>
</evidence>
<dbReference type="AlphaFoldDB" id="A0A164HQU9"/>
<protein>
    <submittedName>
        <fullName evidence="2">Uncharacterized protein</fullName>
    </submittedName>
</protein>
<dbReference type="EMBL" id="LRGB01009781">
    <property type="protein sequence ID" value="KZS00477.1"/>
    <property type="molecule type" value="Genomic_DNA"/>
</dbReference>